<dbReference type="OrthoDB" id="3202607at2759"/>
<dbReference type="Proteomes" id="UP000217790">
    <property type="component" value="Unassembled WGS sequence"/>
</dbReference>
<dbReference type="Gene3D" id="3.60.130.30">
    <property type="match status" value="1"/>
</dbReference>
<name>A0A2H3CPC5_ARMGA</name>
<dbReference type="AlphaFoldDB" id="A0A2H3CPC5"/>
<evidence type="ECO:0000313" key="1">
    <source>
        <dbReference type="EMBL" id="PBK83244.1"/>
    </source>
</evidence>
<accession>A0A2H3CPC5</accession>
<keyword evidence="2" id="KW-1185">Reference proteome</keyword>
<organism evidence="1 2">
    <name type="scientific">Armillaria gallica</name>
    <name type="common">Bulbous honey fungus</name>
    <name type="synonym">Armillaria bulbosa</name>
    <dbReference type="NCBI Taxonomy" id="47427"/>
    <lineage>
        <taxon>Eukaryota</taxon>
        <taxon>Fungi</taxon>
        <taxon>Dikarya</taxon>
        <taxon>Basidiomycota</taxon>
        <taxon>Agaricomycotina</taxon>
        <taxon>Agaricomycetes</taxon>
        <taxon>Agaricomycetidae</taxon>
        <taxon>Agaricales</taxon>
        <taxon>Marasmiineae</taxon>
        <taxon>Physalacriaceae</taxon>
        <taxon>Armillaria</taxon>
    </lineage>
</organism>
<dbReference type="EMBL" id="KZ293708">
    <property type="protein sequence ID" value="PBK83244.1"/>
    <property type="molecule type" value="Genomic_DNA"/>
</dbReference>
<feature type="non-terminal residue" evidence="1">
    <location>
        <position position="1"/>
    </location>
</feature>
<dbReference type="InParanoid" id="A0A2H3CPC5"/>
<evidence type="ECO:0000313" key="2">
    <source>
        <dbReference type="Proteomes" id="UP000217790"/>
    </source>
</evidence>
<protein>
    <submittedName>
        <fullName evidence="1">Uncharacterized protein</fullName>
    </submittedName>
</protein>
<gene>
    <name evidence="1" type="ORF">ARMGADRAFT_945249</name>
</gene>
<sequence length="232" mass="26506">RGSYQSLSISISCPGNLKNTKNNTAIMCTLISRPFFCWMAGFSDNTFRSFFPEMYEDYATILDALCADNPHLHRNFIECVWAAATINFGPSAYTDCHMDFLNLVRGMCTLWALSNFNTKKGGHIIVWDLNPIIELSLGSCILLPSTLLEHSNLPIQEGEHCCSFIMYSVAGLFHWVENGMMSDSEFLQGGEEQEHIWKEQHATLPLKNIHLFTIWKDLLQQWTEELQSQQQV</sequence>
<dbReference type="STRING" id="47427.A0A2H3CPC5"/>
<proteinExistence type="predicted"/>
<reference evidence="2" key="1">
    <citation type="journal article" date="2017" name="Nat. Ecol. Evol.">
        <title>Genome expansion and lineage-specific genetic innovations in the forest pathogenic fungi Armillaria.</title>
        <authorList>
            <person name="Sipos G."/>
            <person name="Prasanna A.N."/>
            <person name="Walter M.C."/>
            <person name="O'Connor E."/>
            <person name="Balint B."/>
            <person name="Krizsan K."/>
            <person name="Kiss B."/>
            <person name="Hess J."/>
            <person name="Varga T."/>
            <person name="Slot J."/>
            <person name="Riley R."/>
            <person name="Boka B."/>
            <person name="Rigling D."/>
            <person name="Barry K."/>
            <person name="Lee J."/>
            <person name="Mihaltcheva S."/>
            <person name="LaButti K."/>
            <person name="Lipzen A."/>
            <person name="Waldron R."/>
            <person name="Moloney N.M."/>
            <person name="Sperisen C."/>
            <person name="Kredics L."/>
            <person name="Vagvoelgyi C."/>
            <person name="Patrignani A."/>
            <person name="Fitzpatrick D."/>
            <person name="Nagy I."/>
            <person name="Doyle S."/>
            <person name="Anderson J.B."/>
            <person name="Grigoriev I.V."/>
            <person name="Gueldener U."/>
            <person name="Muensterkoetter M."/>
            <person name="Nagy L.G."/>
        </authorList>
    </citation>
    <scope>NUCLEOTIDE SEQUENCE [LARGE SCALE GENOMIC DNA]</scope>
    <source>
        <strain evidence="2">Ar21-2</strain>
    </source>
</reference>